<dbReference type="AlphaFoldDB" id="A0A449B6E8"/>
<keyword evidence="1" id="KW-1133">Transmembrane helix</keyword>
<evidence type="ECO:0008006" key="4">
    <source>
        <dbReference type="Google" id="ProtNLM"/>
    </source>
</evidence>
<dbReference type="RefSeq" id="WP_036433807.1">
    <property type="nucleotide sequence ID" value="NZ_LR215039.1"/>
</dbReference>
<protein>
    <recommendedName>
        <fullName evidence="4">DUF2489 domain-containing protein</fullName>
    </recommendedName>
</protein>
<proteinExistence type="predicted"/>
<sequence>MGDIYIWILFGAFILLIIGFIVYKVVREKLDARKEKKLLEEFKTEARKYSQSVVVTVNELIRLNQKELKSFEVSIGEMKMGDINFIASEYLKEMVKLDRFKRFVLPNPELELLVKHVNDLKDTKSNSWDSKCKNAIDFFAKEEQKAKDSMLEKEYEQEVEFMRQHYAFEKKKRIERR</sequence>
<keyword evidence="3" id="KW-1185">Reference proteome</keyword>
<dbReference type="Proteomes" id="UP000289497">
    <property type="component" value="Chromosome"/>
</dbReference>
<evidence type="ECO:0000313" key="2">
    <source>
        <dbReference type="EMBL" id="VEU76174.1"/>
    </source>
</evidence>
<dbReference type="OrthoDB" id="400716at2"/>
<accession>A0A449B6E8</accession>
<name>A0A449B6E8_9BACT</name>
<dbReference type="NCBIfam" id="NF045939">
    <property type="entry name" value="MHJ_0274_fam"/>
    <property type="match status" value="1"/>
</dbReference>
<keyword evidence="1" id="KW-0812">Transmembrane</keyword>
<feature type="transmembrane region" description="Helical" evidence="1">
    <location>
        <begin position="6"/>
        <end position="26"/>
    </location>
</feature>
<gene>
    <name evidence="2" type="ORF">NCTC10179_00345</name>
</gene>
<evidence type="ECO:0000313" key="3">
    <source>
        <dbReference type="Proteomes" id="UP000289497"/>
    </source>
</evidence>
<organism evidence="2 3">
    <name type="scientific">Mycoplasmopsis columboralis</name>
    <dbReference type="NCBI Taxonomy" id="171282"/>
    <lineage>
        <taxon>Bacteria</taxon>
        <taxon>Bacillati</taxon>
        <taxon>Mycoplasmatota</taxon>
        <taxon>Mycoplasmoidales</taxon>
        <taxon>Metamycoplasmataceae</taxon>
        <taxon>Mycoplasmopsis</taxon>
    </lineage>
</organism>
<dbReference type="KEGG" id="mcou:NCTC10179_00345"/>
<reference evidence="2 3" key="1">
    <citation type="submission" date="2019-01" db="EMBL/GenBank/DDBJ databases">
        <authorList>
            <consortium name="Pathogen Informatics"/>
        </authorList>
    </citation>
    <scope>NUCLEOTIDE SEQUENCE [LARGE SCALE GENOMIC DNA]</scope>
    <source>
        <strain evidence="2 3">NCTC10179</strain>
    </source>
</reference>
<dbReference type="EMBL" id="LR215039">
    <property type="protein sequence ID" value="VEU76174.1"/>
    <property type="molecule type" value="Genomic_DNA"/>
</dbReference>
<keyword evidence="1" id="KW-0472">Membrane</keyword>
<evidence type="ECO:0000256" key="1">
    <source>
        <dbReference type="SAM" id="Phobius"/>
    </source>
</evidence>